<reference evidence="5 6" key="1">
    <citation type="submission" date="2020-08" db="EMBL/GenBank/DDBJ databases">
        <title>Genome sequence of Diaphorobacter ruginosibacter DSM 27467T.</title>
        <authorList>
            <person name="Hyun D.-W."/>
            <person name="Bae J.-W."/>
        </authorList>
    </citation>
    <scope>NUCLEOTIDE SEQUENCE [LARGE SCALE GENOMIC DNA]</scope>
    <source>
        <strain evidence="5 6">DSM 27467</strain>
    </source>
</reference>
<protein>
    <submittedName>
        <fullName evidence="5">MarR family transcriptional regulator</fullName>
    </submittedName>
</protein>
<dbReference type="PANTHER" id="PTHR33164">
    <property type="entry name" value="TRANSCRIPTIONAL REGULATOR, MARR FAMILY"/>
    <property type="match status" value="1"/>
</dbReference>
<dbReference type="PRINTS" id="PR00598">
    <property type="entry name" value="HTHMARR"/>
</dbReference>
<keyword evidence="6" id="KW-1185">Reference proteome</keyword>
<accession>A0A7G9RSF7</accession>
<evidence type="ECO:0000256" key="3">
    <source>
        <dbReference type="ARBA" id="ARBA00023163"/>
    </source>
</evidence>
<evidence type="ECO:0000313" key="5">
    <source>
        <dbReference type="EMBL" id="QNN58532.1"/>
    </source>
</evidence>
<name>A0A7G9RSF7_9BURK</name>
<evidence type="ECO:0000313" key="6">
    <source>
        <dbReference type="Proteomes" id="UP000515811"/>
    </source>
</evidence>
<dbReference type="InterPro" id="IPR036388">
    <property type="entry name" value="WH-like_DNA-bd_sf"/>
</dbReference>
<evidence type="ECO:0000256" key="2">
    <source>
        <dbReference type="ARBA" id="ARBA00023125"/>
    </source>
</evidence>
<keyword evidence="3" id="KW-0804">Transcription</keyword>
<dbReference type="InterPro" id="IPR000835">
    <property type="entry name" value="HTH_MarR-typ"/>
</dbReference>
<keyword evidence="1" id="KW-0805">Transcription regulation</keyword>
<gene>
    <name evidence="5" type="ORF">H9K76_06750</name>
</gene>
<evidence type="ECO:0000256" key="1">
    <source>
        <dbReference type="ARBA" id="ARBA00023015"/>
    </source>
</evidence>
<dbReference type="SMART" id="SM00347">
    <property type="entry name" value="HTH_MARR"/>
    <property type="match status" value="1"/>
</dbReference>
<dbReference type="EMBL" id="CP060714">
    <property type="protein sequence ID" value="QNN58532.1"/>
    <property type="molecule type" value="Genomic_DNA"/>
</dbReference>
<keyword evidence="2" id="KW-0238">DNA-binding</keyword>
<dbReference type="AlphaFoldDB" id="A0A7G9RSF7"/>
<dbReference type="InterPro" id="IPR036390">
    <property type="entry name" value="WH_DNA-bd_sf"/>
</dbReference>
<proteinExistence type="predicted"/>
<dbReference type="GO" id="GO:0006950">
    <property type="term" value="P:response to stress"/>
    <property type="evidence" value="ECO:0007669"/>
    <property type="project" value="TreeGrafter"/>
</dbReference>
<dbReference type="Pfam" id="PF12802">
    <property type="entry name" value="MarR_2"/>
    <property type="match status" value="1"/>
</dbReference>
<evidence type="ECO:0000259" key="4">
    <source>
        <dbReference type="PROSITE" id="PS50995"/>
    </source>
</evidence>
<dbReference type="Proteomes" id="UP000515811">
    <property type="component" value="Chromosome"/>
</dbReference>
<sequence>MMFMMGQLNRQWRRVVDRRLRPLGLTEATWLPLMHLERAAAPMRQKDLAASLGLDSSSVVRLLDGLEEGGLITRGGHADRRAKTIDVTPRGQETIQHVKQLLEQDRSVLFSGVGDDEVLAAFAVMHRMGGQLQRLELGAGNEDAAGAGEVA</sequence>
<dbReference type="GO" id="GO:0003700">
    <property type="term" value="F:DNA-binding transcription factor activity"/>
    <property type="evidence" value="ECO:0007669"/>
    <property type="project" value="InterPro"/>
</dbReference>
<dbReference type="GO" id="GO:0003677">
    <property type="term" value="F:DNA binding"/>
    <property type="evidence" value="ECO:0007669"/>
    <property type="project" value="UniProtKB-KW"/>
</dbReference>
<dbReference type="RefSeq" id="WP_187598997.1">
    <property type="nucleotide sequence ID" value="NZ_CP060714.1"/>
</dbReference>
<dbReference type="PANTHER" id="PTHR33164:SF64">
    <property type="entry name" value="TRANSCRIPTIONAL REGULATOR SLYA"/>
    <property type="match status" value="1"/>
</dbReference>
<organism evidence="5 6">
    <name type="scientific">Diaphorobacter ruginosibacter</name>
    <dbReference type="NCBI Taxonomy" id="1715720"/>
    <lineage>
        <taxon>Bacteria</taxon>
        <taxon>Pseudomonadati</taxon>
        <taxon>Pseudomonadota</taxon>
        <taxon>Betaproteobacteria</taxon>
        <taxon>Burkholderiales</taxon>
        <taxon>Comamonadaceae</taxon>
        <taxon>Diaphorobacter</taxon>
    </lineage>
</organism>
<dbReference type="Gene3D" id="1.10.10.10">
    <property type="entry name" value="Winged helix-like DNA-binding domain superfamily/Winged helix DNA-binding domain"/>
    <property type="match status" value="1"/>
</dbReference>
<dbReference type="SUPFAM" id="SSF46785">
    <property type="entry name" value="Winged helix' DNA-binding domain"/>
    <property type="match status" value="1"/>
</dbReference>
<dbReference type="PROSITE" id="PS50995">
    <property type="entry name" value="HTH_MARR_2"/>
    <property type="match status" value="1"/>
</dbReference>
<dbReference type="InterPro" id="IPR039422">
    <property type="entry name" value="MarR/SlyA-like"/>
</dbReference>
<feature type="domain" description="HTH marR-type" evidence="4">
    <location>
        <begin position="1"/>
        <end position="130"/>
    </location>
</feature>
<dbReference type="KEGG" id="drg:H9K76_06750"/>